<sequence length="128" mass="15887">MKFPTLSFSKVQIYLDYRKNIFQYTKTFLKLFQKVFLFCIQEINLNLAFLFRQIKYLYFSNLVCTLYILYSVFSLIIQKLFIFFRIQVNYLLIFQLIKVFIIQFFKIQSHFQFFLRASKQFSRKIFYS</sequence>
<protein>
    <recommendedName>
        <fullName evidence="4">Transmembrane protein</fullName>
    </recommendedName>
</protein>
<dbReference type="InParanoid" id="G0QV84"/>
<dbReference type="EMBL" id="GL983935">
    <property type="protein sequence ID" value="EGR30868.1"/>
    <property type="molecule type" value="Genomic_DNA"/>
</dbReference>
<dbReference type="Proteomes" id="UP000008983">
    <property type="component" value="Unassembled WGS sequence"/>
</dbReference>
<dbReference type="RefSeq" id="XP_004032455.1">
    <property type="nucleotide sequence ID" value="XM_004032407.1"/>
</dbReference>
<keyword evidence="3" id="KW-1185">Reference proteome</keyword>
<feature type="transmembrane region" description="Helical" evidence="1">
    <location>
        <begin position="57"/>
        <end position="76"/>
    </location>
</feature>
<dbReference type="AlphaFoldDB" id="G0QV84"/>
<gene>
    <name evidence="2" type="ORF">IMG5_121990</name>
</gene>
<evidence type="ECO:0000256" key="1">
    <source>
        <dbReference type="SAM" id="Phobius"/>
    </source>
</evidence>
<reference evidence="2 3" key="1">
    <citation type="submission" date="2011-07" db="EMBL/GenBank/DDBJ databases">
        <authorList>
            <person name="Coyne R."/>
            <person name="Brami D."/>
            <person name="Johnson J."/>
            <person name="Hostetler J."/>
            <person name="Hannick L."/>
            <person name="Clark T."/>
            <person name="Cassidy-Hanley D."/>
            <person name="Inman J."/>
        </authorList>
    </citation>
    <scope>NUCLEOTIDE SEQUENCE [LARGE SCALE GENOMIC DNA]</scope>
    <source>
        <strain evidence="2 3">G5</strain>
    </source>
</reference>
<keyword evidence="1" id="KW-1133">Transmembrane helix</keyword>
<evidence type="ECO:0000313" key="2">
    <source>
        <dbReference type="EMBL" id="EGR30868.1"/>
    </source>
</evidence>
<keyword evidence="1" id="KW-0472">Membrane</keyword>
<name>G0QV84_ICHMU</name>
<evidence type="ECO:0000313" key="3">
    <source>
        <dbReference type="Proteomes" id="UP000008983"/>
    </source>
</evidence>
<dbReference type="GeneID" id="14906994"/>
<accession>G0QV84</accession>
<keyword evidence="1" id="KW-0812">Transmembrane</keyword>
<proteinExistence type="predicted"/>
<organism evidence="2 3">
    <name type="scientific">Ichthyophthirius multifiliis</name>
    <name type="common">White spot disease agent</name>
    <name type="synonym">Ich</name>
    <dbReference type="NCBI Taxonomy" id="5932"/>
    <lineage>
        <taxon>Eukaryota</taxon>
        <taxon>Sar</taxon>
        <taxon>Alveolata</taxon>
        <taxon>Ciliophora</taxon>
        <taxon>Intramacronucleata</taxon>
        <taxon>Oligohymenophorea</taxon>
        <taxon>Hymenostomatida</taxon>
        <taxon>Ophryoglenina</taxon>
        <taxon>Ichthyophthirius</taxon>
    </lineage>
</organism>
<feature type="transmembrane region" description="Helical" evidence="1">
    <location>
        <begin position="88"/>
        <end position="105"/>
    </location>
</feature>
<evidence type="ECO:0008006" key="4">
    <source>
        <dbReference type="Google" id="ProtNLM"/>
    </source>
</evidence>